<comment type="caution">
    <text evidence="2">The sequence shown here is derived from an EMBL/GenBank/DDBJ whole genome shotgun (WGS) entry which is preliminary data.</text>
</comment>
<dbReference type="PANTHER" id="PTHR43649:SF14">
    <property type="entry name" value="BLR3389 PROTEIN"/>
    <property type="match status" value="1"/>
</dbReference>
<accession>A0A7X0SLP0</accession>
<evidence type="ECO:0000313" key="2">
    <source>
        <dbReference type="EMBL" id="MBB6730023.1"/>
    </source>
</evidence>
<name>A0A7X0SLP0_9BACL</name>
<dbReference type="InterPro" id="IPR050490">
    <property type="entry name" value="Bact_solute-bd_prot1"/>
</dbReference>
<dbReference type="PANTHER" id="PTHR43649">
    <property type="entry name" value="ARABINOSE-BINDING PROTEIN-RELATED"/>
    <property type="match status" value="1"/>
</dbReference>
<dbReference type="SUPFAM" id="SSF53850">
    <property type="entry name" value="Periplasmic binding protein-like II"/>
    <property type="match status" value="1"/>
</dbReference>
<dbReference type="InterPro" id="IPR006059">
    <property type="entry name" value="SBP"/>
</dbReference>
<sequence>MATTSMLLATMVLAAACGSGSNNGSEGSSSGAPSSSSASPSGSPSGEASPSASAGASPSSSEKVTLKLMHLWPEASSAGQFKVVSQIIGEYEAAHPNVTIETEVLENEQYKSKLKVLSASNNLPDVGFTWAAGFMEPYVKGNMFEPLNDLLEGDLKDKFVAGTTEAYSFDGQTYALPVELNIVPVYYNKEIFAKYNLQPPQTLDDLKKIIQTLNDNKVTPITLGGKDAWTASFWYMYLADRLGGPDVLDKAVAGSDFSDPSLLEAAKEAQNLVDRKAFVKGFNGLSNDEAKAEFMNGKAAMYAMGTWEVPNFTTNPDVPQEFKDKVGFFKFPVAADGKSSVNNWVGGPGVGLFVSQNSKHKEEAKSFVDFFVQKWGEISVTDAGIIPATKVDTSAIKLPPLFIDLLNELNNASKVTLYLDVQMKPGAASEHYNLVQALLGKAITPEDFVKKQDAALKAGK</sequence>
<organism evidence="2 3">
    <name type="scientific">Cohnella zeiphila</name>
    <dbReference type="NCBI Taxonomy" id="2761120"/>
    <lineage>
        <taxon>Bacteria</taxon>
        <taxon>Bacillati</taxon>
        <taxon>Bacillota</taxon>
        <taxon>Bacilli</taxon>
        <taxon>Bacillales</taxon>
        <taxon>Paenibacillaceae</taxon>
        <taxon>Cohnella</taxon>
    </lineage>
</organism>
<dbReference type="Proteomes" id="UP000564644">
    <property type="component" value="Unassembled WGS sequence"/>
</dbReference>
<evidence type="ECO:0000256" key="1">
    <source>
        <dbReference type="SAM" id="MobiDB-lite"/>
    </source>
</evidence>
<evidence type="ECO:0000313" key="3">
    <source>
        <dbReference type="Proteomes" id="UP000564644"/>
    </source>
</evidence>
<protein>
    <submittedName>
        <fullName evidence="2">Extracellular solute-binding protein</fullName>
    </submittedName>
</protein>
<feature type="region of interest" description="Disordered" evidence="1">
    <location>
        <begin position="19"/>
        <end position="59"/>
    </location>
</feature>
<dbReference type="Pfam" id="PF01547">
    <property type="entry name" value="SBP_bac_1"/>
    <property type="match status" value="1"/>
</dbReference>
<keyword evidence="3" id="KW-1185">Reference proteome</keyword>
<dbReference type="EMBL" id="JACJVO010000004">
    <property type="protein sequence ID" value="MBB6730023.1"/>
    <property type="molecule type" value="Genomic_DNA"/>
</dbReference>
<dbReference type="Gene3D" id="3.40.190.10">
    <property type="entry name" value="Periplasmic binding protein-like II"/>
    <property type="match status" value="2"/>
</dbReference>
<dbReference type="AlphaFoldDB" id="A0A7X0SLP0"/>
<gene>
    <name evidence="2" type="ORF">H7C18_03855</name>
</gene>
<reference evidence="2 3" key="1">
    <citation type="submission" date="2020-08" db="EMBL/GenBank/DDBJ databases">
        <title>Cohnella phylogeny.</title>
        <authorList>
            <person name="Dunlap C."/>
        </authorList>
    </citation>
    <scope>NUCLEOTIDE SEQUENCE [LARGE SCALE GENOMIC DNA]</scope>
    <source>
        <strain evidence="2 3">CBP 2801</strain>
    </source>
</reference>
<proteinExistence type="predicted"/>